<keyword evidence="4 5" id="KW-0472">Membrane</keyword>
<feature type="transmembrane region" description="Helical" evidence="5">
    <location>
        <begin position="337"/>
        <end position="356"/>
    </location>
</feature>
<evidence type="ECO:0000313" key="7">
    <source>
        <dbReference type="EMBL" id="WQH12904.1"/>
    </source>
</evidence>
<evidence type="ECO:0000256" key="2">
    <source>
        <dbReference type="ARBA" id="ARBA00022692"/>
    </source>
</evidence>
<feature type="transmembrane region" description="Helical" evidence="5">
    <location>
        <begin position="66"/>
        <end position="84"/>
    </location>
</feature>
<feature type="domain" description="O-antigen ligase-related" evidence="6">
    <location>
        <begin position="191"/>
        <end position="345"/>
    </location>
</feature>
<keyword evidence="2 5" id="KW-0812">Transmembrane</keyword>
<dbReference type="Pfam" id="PF04932">
    <property type="entry name" value="Wzy_C"/>
    <property type="match status" value="1"/>
</dbReference>
<keyword evidence="7" id="KW-0436">Ligase</keyword>
<feature type="transmembrane region" description="Helical" evidence="5">
    <location>
        <begin position="96"/>
        <end position="112"/>
    </location>
</feature>
<proteinExistence type="predicted"/>
<sequence length="422" mass="45929">MDLSSLSSAPSHFSLMRGYTSFAVLLLGAIAPIVPSGYSVGAGLLLLGAFALPFIRTNVRFDRQDWWVIGVLAFYALVGLFEAWSDEQGFRGADKPLRFILVVPVLALILAYPPRLGWLWSGLAVGGVAVGSWGAWQKLLIGVERAGGYTHVIQFGNISMLTGILCLAGMGWAIVQPNRKQWLLLLTLGALGGVLGSLFSGSRGGWVGLPFVLWVLYRAYGYELATHWKIGALTIVLLGALCVYAVPQLGVQQRVHQAFEDIERYVSGESRTSSVGARFEMWKGASHLIIEKPLLGWGSNGYQHGMQALAGVGVIDPGVVQYEHAHNEFVDATAKRGVLGLAALLLLYLVPLRLFMRQLNAPNLELRSLAVGGALLPVAYIDFGLSQAFLTHNSGVMIYTFWLVVLWGSYRACQRKLENQAI</sequence>
<dbReference type="PANTHER" id="PTHR37422">
    <property type="entry name" value="TEICHURONIC ACID BIOSYNTHESIS PROTEIN TUAE"/>
    <property type="match status" value="1"/>
</dbReference>
<evidence type="ECO:0000256" key="3">
    <source>
        <dbReference type="ARBA" id="ARBA00022989"/>
    </source>
</evidence>
<keyword evidence="3 5" id="KW-1133">Transmembrane helix</keyword>
<evidence type="ECO:0000259" key="6">
    <source>
        <dbReference type="Pfam" id="PF04932"/>
    </source>
</evidence>
<keyword evidence="8" id="KW-1185">Reference proteome</keyword>
<name>A0ABZ0YN33_9GAMM</name>
<organism evidence="7 8">
    <name type="scientific">Vreelandella neptunia</name>
    <dbReference type="NCBI Taxonomy" id="115551"/>
    <lineage>
        <taxon>Bacteria</taxon>
        <taxon>Pseudomonadati</taxon>
        <taxon>Pseudomonadota</taxon>
        <taxon>Gammaproteobacteria</taxon>
        <taxon>Oceanospirillales</taxon>
        <taxon>Halomonadaceae</taxon>
        <taxon>Vreelandella</taxon>
    </lineage>
</organism>
<feature type="transmembrane region" description="Helical" evidence="5">
    <location>
        <begin position="119"/>
        <end position="136"/>
    </location>
</feature>
<feature type="transmembrane region" description="Helical" evidence="5">
    <location>
        <begin position="12"/>
        <end position="31"/>
    </location>
</feature>
<comment type="subcellular location">
    <subcellularLocation>
        <location evidence="1">Membrane</location>
        <topology evidence="1">Multi-pass membrane protein</topology>
    </subcellularLocation>
</comment>
<dbReference type="GO" id="GO:0016874">
    <property type="term" value="F:ligase activity"/>
    <property type="evidence" value="ECO:0007669"/>
    <property type="project" value="UniProtKB-KW"/>
</dbReference>
<feature type="transmembrane region" description="Helical" evidence="5">
    <location>
        <begin position="182"/>
        <end position="199"/>
    </location>
</feature>
<evidence type="ECO:0000313" key="8">
    <source>
        <dbReference type="Proteomes" id="UP001324794"/>
    </source>
</evidence>
<dbReference type="EMBL" id="CP140255">
    <property type="protein sequence ID" value="WQH12904.1"/>
    <property type="molecule type" value="Genomic_DNA"/>
</dbReference>
<reference evidence="7 8" key="1">
    <citation type="submission" date="2023-11" db="EMBL/GenBank/DDBJ databases">
        <title>MicrobeMod: A computational toolkit for identifying prokaryotic methylation and restriction-modification with nanopore sequencing.</title>
        <authorList>
            <person name="Crits-Christoph A."/>
            <person name="Kang S.C."/>
            <person name="Lee H."/>
            <person name="Ostrov N."/>
        </authorList>
    </citation>
    <scope>NUCLEOTIDE SEQUENCE [LARGE SCALE GENOMIC DNA]</scope>
    <source>
        <strain evidence="7 8">ATCC BAA-805</strain>
    </source>
</reference>
<feature type="transmembrane region" description="Helical" evidence="5">
    <location>
        <begin position="228"/>
        <end position="246"/>
    </location>
</feature>
<evidence type="ECO:0000256" key="1">
    <source>
        <dbReference type="ARBA" id="ARBA00004141"/>
    </source>
</evidence>
<evidence type="ECO:0000256" key="5">
    <source>
        <dbReference type="SAM" id="Phobius"/>
    </source>
</evidence>
<dbReference type="Proteomes" id="UP001324794">
    <property type="component" value="Chromosome"/>
</dbReference>
<accession>A0ABZ0YN33</accession>
<feature type="transmembrane region" description="Helical" evidence="5">
    <location>
        <begin position="396"/>
        <end position="413"/>
    </location>
</feature>
<protein>
    <submittedName>
        <fullName evidence="7">O-antigen ligase family protein</fullName>
    </submittedName>
</protein>
<dbReference type="RefSeq" id="WP_246638299.1">
    <property type="nucleotide sequence ID" value="NZ_CP140255.1"/>
</dbReference>
<dbReference type="InterPro" id="IPR051533">
    <property type="entry name" value="WaaL-like"/>
</dbReference>
<evidence type="ECO:0000256" key="4">
    <source>
        <dbReference type="ARBA" id="ARBA00023136"/>
    </source>
</evidence>
<gene>
    <name evidence="7" type="ORF">SR894_22625</name>
</gene>
<feature type="transmembrane region" description="Helical" evidence="5">
    <location>
        <begin position="156"/>
        <end position="175"/>
    </location>
</feature>
<dbReference type="PANTHER" id="PTHR37422:SF17">
    <property type="entry name" value="O-ANTIGEN LIGASE"/>
    <property type="match status" value="1"/>
</dbReference>
<dbReference type="InterPro" id="IPR007016">
    <property type="entry name" value="O-antigen_ligase-rel_domated"/>
</dbReference>